<evidence type="ECO:0000313" key="7">
    <source>
        <dbReference type="EMBL" id="MFC2970101.1"/>
    </source>
</evidence>
<dbReference type="Gene3D" id="3.30.470.20">
    <property type="entry name" value="ATP-grasp fold, B domain"/>
    <property type="match status" value="1"/>
</dbReference>
<dbReference type="EMBL" id="JBHRSK010000017">
    <property type="protein sequence ID" value="MFC2970101.1"/>
    <property type="molecule type" value="Genomic_DNA"/>
</dbReference>
<dbReference type="InterPro" id="IPR003135">
    <property type="entry name" value="ATP-grasp_carboxylate-amine"/>
</dbReference>
<dbReference type="InterPro" id="IPR011761">
    <property type="entry name" value="ATP-grasp"/>
</dbReference>
<organism evidence="7 8">
    <name type="scientific">Acidimangrovimonas pyrenivorans</name>
    <dbReference type="NCBI Taxonomy" id="2030798"/>
    <lineage>
        <taxon>Bacteria</taxon>
        <taxon>Pseudomonadati</taxon>
        <taxon>Pseudomonadota</taxon>
        <taxon>Alphaproteobacteria</taxon>
        <taxon>Rhodobacterales</taxon>
        <taxon>Paracoccaceae</taxon>
        <taxon>Acidimangrovimonas</taxon>
    </lineage>
</organism>
<feature type="domain" description="ATP-grasp" evidence="6">
    <location>
        <begin position="111"/>
        <end position="296"/>
    </location>
</feature>
<protein>
    <recommendedName>
        <fullName evidence="4 5">N5-carboxyaminoimidazole ribonucleotide synthase</fullName>
        <shortName evidence="4 5">N5-CAIR synthase</shortName>
        <ecNumber evidence="4 5">6.3.4.18</ecNumber>
    </recommendedName>
    <alternativeName>
        <fullName evidence="4 5">5-(carboxyamino)imidazole ribonucleotide synthetase</fullName>
    </alternativeName>
</protein>
<comment type="similarity">
    <text evidence="4 5">Belongs to the PurK/PurT family.</text>
</comment>
<dbReference type="EC" id="6.3.4.18" evidence="4 5"/>
<dbReference type="PANTHER" id="PTHR11609:SF5">
    <property type="entry name" value="PHOSPHORIBOSYLAMINOIMIDAZOLE CARBOXYLASE"/>
    <property type="match status" value="1"/>
</dbReference>
<sequence>MTEMLAPGATIGILGGGQLGRMLSVAAARLGFRCHIYEPGANPPAADVAHAVTTAPYDDAAALTAFAEAVDVITYEFENIPTAALDLLEAQRPIRPNRRALAVSQDRISEKDFLSGLGLATAPYRAVTDAAELDAALEAIGTPAILKTTRLGYDGKGQARIDAPQDAAAALAAMNGAAAVLEGFVDFSHEVSVIAARGLTGEVAAYDPGENVHRSGILHTTTVPARLTPAQRSDAVLLAARILNDLDYVGVMGVELFVTPAGLIVNEIAPRVHNSGHWTQNGCAVDQFEQHIRAVAGWPLGDGARHSDVVMTNLIGDDIEQVPQLAREPMTALHLYGKAAARPGRKMAHVNRITGPAPR</sequence>
<comment type="function">
    <text evidence="4">Catalyzes the ATP-dependent conversion of 5-aminoimidazole ribonucleotide (AIR) and HCO(3)(-) to N5-carboxyaminoimidazole ribonucleotide (N5-CAIR).</text>
</comment>
<dbReference type="Pfam" id="PF17769">
    <property type="entry name" value="PurK_C"/>
    <property type="match status" value="1"/>
</dbReference>
<gene>
    <name evidence="4 5" type="primary">purK</name>
    <name evidence="7" type="ORF">ACFOES_18540</name>
</gene>
<dbReference type="SUPFAM" id="SSF56059">
    <property type="entry name" value="Glutathione synthetase ATP-binding domain-like"/>
    <property type="match status" value="1"/>
</dbReference>
<dbReference type="Proteomes" id="UP001595443">
    <property type="component" value="Unassembled WGS sequence"/>
</dbReference>
<feature type="binding site" evidence="4">
    <location>
        <position position="190"/>
    </location>
    <ligand>
        <name>ATP</name>
        <dbReference type="ChEBI" id="CHEBI:30616"/>
    </ligand>
</feature>
<dbReference type="NCBIfam" id="NF004676">
    <property type="entry name" value="PRK06019.1-2"/>
    <property type="match status" value="1"/>
</dbReference>
<comment type="pathway">
    <text evidence="4 5">Purine metabolism; IMP biosynthesis via de novo pathway; 5-amino-1-(5-phospho-D-ribosyl)imidazole-4-carboxylate from 5-amino-1-(5-phospho-D-ribosyl)imidazole (N5-CAIR route): step 1/2.</text>
</comment>
<feature type="binding site" evidence="4">
    <location>
        <begin position="152"/>
        <end position="158"/>
    </location>
    <ligand>
        <name>ATP</name>
        <dbReference type="ChEBI" id="CHEBI:30616"/>
    </ligand>
</feature>
<keyword evidence="1 4" id="KW-0547">Nucleotide-binding</keyword>
<feature type="binding site" evidence="4">
    <location>
        <begin position="266"/>
        <end position="267"/>
    </location>
    <ligand>
        <name>ATP</name>
        <dbReference type="ChEBI" id="CHEBI:30616"/>
    </ligand>
</feature>
<feature type="binding site" evidence="4">
    <location>
        <position position="107"/>
    </location>
    <ligand>
        <name>ATP</name>
        <dbReference type="ChEBI" id="CHEBI:30616"/>
    </ligand>
</feature>
<comment type="caution">
    <text evidence="7">The sequence shown here is derived from an EMBL/GenBank/DDBJ whole genome shotgun (WGS) entry which is preliminary data.</text>
</comment>
<proteinExistence type="inferred from homology"/>
<keyword evidence="4 5" id="KW-0436">Ligase</keyword>
<dbReference type="GO" id="GO:0034028">
    <property type="term" value="F:5-(carboxyamino)imidazole ribonucleotide synthase activity"/>
    <property type="evidence" value="ECO:0007669"/>
    <property type="project" value="UniProtKB-EC"/>
</dbReference>
<keyword evidence="8" id="KW-1185">Reference proteome</keyword>
<dbReference type="InterPro" id="IPR054350">
    <property type="entry name" value="PurT/PurK_preATP-grasp"/>
</dbReference>
<feature type="binding site" evidence="4">
    <location>
        <position position="147"/>
    </location>
    <ligand>
        <name>ATP</name>
        <dbReference type="ChEBI" id="CHEBI:30616"/>
    </ligand>
</feature>
<keyword evidence="2 4" id="KW-0658">Purine biosynthesis</keyword>
<feature type="binding site" evidence="4">
    <location>
        <begin position="182"/>
        <end position="185"/>
    </location>
    <ligand>
        <name>ATP</name>
        <dbReference type="ChEBI" id="CHEBI:30616"/>
    </ligand>
</feature>
<evidence type="ECO:0000256" key="3">
    <source>
        <dbReference type="ARBA" id="ARBA00022840"/>
    </source>
</evidence>
<dbReference type="InterPro" id="IPR040686">
    <property type="entry name" value="PurK_C"/>
</dbReference>
<keyword evidence="3 4" id="KW-0067">ATP-binding</keyword>
<evidence type="ECO:0000313" key="8">
    <source>
        <dbReference type="Proteomes" id="UP001595443"/>
    </source>
</evidence>
<evidence type="ECO:0000259" key="6">
    <source>
        <dbReference type="PROSITE" id="PS50975"/>
    </source>
</evidence>
<dbReference type="RefSeq" id="WP_377834863.1">
    <property type="nucleotide sequence ID" value="NZ_JBHRSK010000017.1"/>
</dbReference>
<comment type="catalytic activity">
    <reaction evidence="4 5">
        <text>5-amino-1-(5-phospho-beta-D-ribosyl)imidazole + hydrogencarbonate + ATP = 5-carboxyamino-1-(5-phospho-D-ribosyl)imidazole + ADP + phosphate + 2 H(+)</text>
        <dbReference type="Rhea" id="RHEA:19317"/>
        <dbReference type="ChEBI" id="CHEBI:15378"/>
        <dbReference type="ChEBI" id="CHEBI:17544"/>
        <dbReference type="ChEBI" id="CHEBI:30616"/>
        <dbReference type="ChEBI" id="CHEBI:43474"/>
        <dbReference type="ChEBI" id="CHEBI:58730"/>
        <dbReference type="ChEBI" id="CHEBI:137981"/>
        <dbReference type="ChEBI" id="CHEBI:456216"/>
        <dbReference type="EC" id="6.3.4.18"/>
    </reaction>
</comment>
<dbReference type="NCBIfam" id="NF004675">
    <property type="entry name" value="PRK06019.1-1"/>
    <property type="match status" value="1"/>
</dbReference>
<name>A0ABV7AMB8_9RHOB</name>
<dbReference type="InterPro" id="IPR016185">
    <property type="entry name" value="PreATP-grasp_dom_sf"/>
</dbReference>
<evidence type="ECO:0000256" key="5">
    <source>
        <dbReference type="RuleBase" id="RU361200"/>
    </source>
</evidence>
<comment type="subunit">
    <text evidence="4 5">Homodimer.</text>
</comment>
<dbReference type="HAMAP" id="MF_01928">
    <property type="entry name" value="PurK"/>
    <property type="match status" value="1"/>
</dbReference>
<dbReference type="InterPro" id="IPR005875">
    <property type="entry name" value="PurK"/>
</dbReference>
<comment type="function">
    <text evidence="5">Catalyzes the ATP-dependent conversion of 5-aminoimidazole ribonucleotide (AIR) and HCO(3)- to N5-carboxyaminoimidazole ribonucleotide (N5-CAIR).</text>
</comment>
<dbReference type="Gene3D" id="3.30.1490.20">
    <property type="entry name" value="ATP-grasp fold, A domain"/>
    <property type="match status" value="1"/>
</dbReference>
<evidence type="ECO:0000256" key="2">
    <source>
        <dbReference type="ARBA" id="ARBA00022755"/>
    </source>
</evidence>
<dbReference type="Pfam" id="PF22660">
    <property type="entry name" value="RS_preATP-grasp-like"/>
    <property type="match status" value="1"/>
</dbReference>
<dbReference type="NCBIfam" id="NF004679">
    <property type="entry name" value="PRK06019.1-5"/>
    <property type="match status" value="1"/>
</dbReference>
<evidence type="ECO:0000256" key="1">
    <source>
        <dbReference type="ARBA" id="ARBA00022741"/>
    </source>
</evidence>
<dbReference type="Pfam" id="PF02222">
    <property type="entry name" value="ATP-grasp"/>
    <property type="match status" value="1"/>
</dbReference>
<dbReference type="SUPFAM" id="SSF52440">
    <property type="entry name" value="PreATP-grasp domain"/>
    <property type="match status" value="1"/>
</dbReference>
<dbReference type="InterPro" id="IPR011054">
    <property type="entry name" value="Rudment_hybrid_motif"/>
</dbReference>
<reference evidence="8" key="1">
    <citation type="journal article" date="2019" name="Int. J. Syst. Evol. Microbiol.">
        <title>The Global Catalogue of Microorganisms (GCM) 10K type strain sequencing project: providing services to taxonomists for standard genome sequencing and annotation.</title>
        <authorList>
            <consortium name="The Broad Institute Genomics Platform"/>
            <consortium name="The Broad Institute Genome Sequencing Center for Infectious Disease"/>
            <person name="Wu L."/>
            <person name="Ma J."/>
        </authorList>
    </citation>
    <scope>NUCLEOTIDE SEQUENCE [LARGE SCALE GENOMIC DNA]</scope>
    <source>
        <strain evidence="8">KCTC 62192</strain>
    </source>
</reference>
<dbReference type="InterPro" id="IPR013815">
    <property type="entry name" value="ATP_grasp_subdomain_1"/>
</dbReference>
<evidence type="ECO:0000256" key="4">
    <source>
        <dbReference type="HAMAP-Rule" id="MF_01928"/>
    </source>
</evidence>
<feature type="binding site" evidence="4">
    <location>
        <position position="213"/>
    </location>
    <ligand>
        <name>ATP</name>
        <dbReference type="ChEBI" id="CHEBI:30616"/>
    </ligand>
</feature>
<dbReference type="NCBIfam" id="TIGR01161">
    <property type="entry name" value="purK"/>
    <property type="match status" value="1"/>
</dbReference>
<dbReference type="SUPFAM" id="SSF51246">
    <property type="entry name" value="Rudiment single hybrid motif"/>
    <property type="match status" value="1"/>
</dbReference>
<dbReference type="PROSITE" id="PS50975">
    <property type="entry name" value="ATP_GRASP"/>
    <property type="match status" value="1"/>
</dbReference>
<dbReference type="Gene3D" id="3.40.50.20">
    <property type="match status" value="1"/>
</dbReference>
<accession>A0ABV7AMB8</accession>
<dbReference type="PANTHER" id="PTHR11609">
    <property type="entry name" value="PURINE BIOSYNTHESIS PROTEIN 6/7, PUR6/7"/>
    <property type="match status" value="1"/>
</dbReference>